<evidence type="ECO:0000313" key="1">
    <source>
        <dbReference type="EMBL" id="CAG9799879.1"/>
    </source>
</evidence>
<reference evidence="1" key="2">
    <citation type="submission" date="2022-10" db="EMBL/GenBank/DDBJ databases">
        <authorList>
            <consortium name="ENA_rothamsted_submissions"/>
            <consortium name="culmorum"/>
            <person name="King R."/>
        </authorList>
    </citation>
    <scope>NUCLEOTIDE SEQUENCE</scope>
</reference>
<gene>
    <name evidence="1" type="ORF">CHIRRI_LOCUS2837</name>
</gene>
<keyword evidence="2" id="KW-1185">Reference proteome</keyword>
<evidence type="ECO:0000313" key="2">
    <source>
        <dbReference type="Proteomes" id="UP001153620"/>
    </source>
</evidence>
<proteinExistence type="predicted"/>
<name>A0A9N9RNQ3_9DIPT</name>
<sequence length="79" mass="9422">MTSFQFKLYKHSSLLIKTYNYKILSIYCFQNNPTLSCPHDYYFKHSPTYNPTPNPLKIIHLKSNQNRNIKEESQKSHPT</sequence>
<dbReference type="AlphaFoldDB" id="A0A9N9RNQ3"/>
<protein>
    <submittedName>
        <fullName evidence="1">Uncharacterized protein</fullName>
    </submittedName>
</protein>
<reference evidence="1" key="1">
    <citation type="submission" date="2022-01" db="EMBL/GenBank/DDBJ databases">
        <authorList>
            <person name="King R."/>
        </authorList>
    </citation>
    <scope>NUCLEOTIDE SEQUENCE</scope>
</reference>
<dbReference type="Proteomes" id="UP001153620">
    <property type="component" value="Chromosome 1"/>
</dbReference>
<organism evidence="1 2">
    <name type="scientific">Chironomus riparius</name>
    <dbReference type="NCBI Taxonomy" id="315576"/>
    <lineage>
        <taxon>Eukaryota</taxon>
        <taxon>Metazoa</taxon>
        <taxon>Ecdysozoa</taxon>
        <taxon>Arthropoda</taxon>
        <taxon>Hexapoda</taxon>
        <taxon>Insecta</taxon>
        <taxon>Pterygota</taxon>
        <taxon>Neoptera</taxon>
        <taxon>Endopterygota</taxon>
        <taxon>Diptera</taxon>
        <taxon>Nematocera</taxon>
        <taxon>Chironomoidea</taxon>
        <taxon>Chironomidae</taxon>
        <taxon>Chironominae</taxon>
        <taxon>Chironomus</taxon>
    </lineage>
</organism>
<dbReference type="EMBL" id="OU895877">
    <property type="protein sequence ID" value="CAG9799879.1"/>
    <property type="molecule type" value="Genomic_DNA"/>
</dbReference>
<accession>A0A9N9RNQ3</accession>